<gene>
    <name evidence="7" type="ORF">MKW98_021222</name>
</gene>
<feature type="transmembrane region" description="Helical" evidence="6">
    <location>
        <begin position="355"/>
        <end position="375"/>
    </location>
</feature>
<feature type="transmembrane region" description="Helical" evidence="6">
    <location>
        <begin position="28"/>
        <end position="48"/>
    </location>
</feature>
<evidence type="ECO:0000256" key="2">
    <source>
        <dbReference type="ARBA" id="ARBA00005982"/>
    </source>
</evidence>
<comment type="subcellular location">
    <subcellularLocation>
        <location evidence="1">Membrane</location>
        <topology evidence="1">Multi-pass membrane protein</topology>
    </subcellularLocation>
</comment>
<dbReference type="Gene3D" id="1.20.1250.20">
    <property type="entry name" value="MFS general substrate transporter like domains"/>
    <property type="match status" value="1"/>
</dbReference>
<evidence type="ECO:0000256" key="1">
    <source>
        <dbReference type="ARBA" id="ARBA00004141"/>
    </source>
</evidence>
<feature type="transmembrane region" description="Helical" evidence="6">
    <location>
        <begin position="395"/>
        <end position="423"/>
    </location>
</feature>
<dbReference type="InterPro" id="IPR036259">
    <property type="entry name" value="MFS_trans_sf"/>
</dbReference>
<dbReference type="GO" id="GO:0016020">
    <property type="term" value="C:membrane"/>
    <property type="evidence" value="ECO:0007669"/>
    <property type="project" value="UniProtKB-SubCell"/>
</dbReference>
<dbReference type="Proteomes" id="UP001202328">
    <property type="component" value="Unassembled WGS sequence"/>
</dbReference>
<keyword evidence="3 6" id="KW-0812">Transmembrane</keyword>
<proteinExistence type="inferred from homology"/>
<feature type="transmembrane region" description="Helical" evidence="6">
    <location>
        <begin position="311"/>
        <end position="334"/>
    </location>
</feature>
<feature type="transmembrane region" description="Helical" evidence="6">
    <location>
        <begin position="435"/>
        <end position="459"/>
    </location>
</feature>
<dbReference type="InterPro" id="IPR000109">
    <property type="entry name" value="POT_fam"/>
</dbReference>
<feature type="transmembrane region" description="Helical" evidence="6">
    <location>
        <begin position="479"/>
        <end position="501"/>
    </location>
</feature>
<evidence type="ECO:0000256" key="4">
    <source>
        <dbReference type="ARBA" id="ARBA00022989"/>
    </source>
</evidence>
<feature type="transmembrane region" description="Helical" evidence="6">
    <location>
        <begin position="280"/>
        <end position="299"/>
    </location>
</feature>
<feature type="transmembrane region" description="Helical" evidence="6">
    <location>
        <begin position="60"/>
        <end position="85"/>
    </location>
</feature>
<protein>
    <submittedName>
        <fullName evidence="7">Uncharacterized protein</fullName>
    </submittedName>
</protein>
<feature type="transmembrane region" description="Helical" evidence="6">
    <location>
        <begin position="166"/>
        <end position="189"/>
    </location>
</feature>
<dbReference type="GO" id="GO:0022857">
    <property type="term" value="F:transmembrane transporter activity"/>
    <property type="evidence" value="ECO:0007669"/>
    <property type="project" value="InterPro"/>
</dbReference>
<evidence type="ECO:0000313" key="8">
    <source>
        <dbReference type="Proteomes" id="UP001202328"/>
    </source>
</evidence>
<comment type="similarity">
    <text evidence="2">Belongs to the major facilitator superfamily. Proton-dependent oligopeptide transporter (POT/PTR) (TC 2.A.17) family.</text>
</comment>
<keyword evidence="4 6" id="KW-1133">Transmembrane helix</keyword>
<keyword evidence="5 6" id="KW-0472">Membrane</keyword>
<sequence>MADVQGMVDWMKRPIDKDIHGGNRAARFIYFLELVTSITFVATIFNIVTYFRQTMHMDVAMASTTVTNIMGTSCAFALGFGLLALQAHFPSLQPPACDMSAISSNCKQVSGYKAALLYIGLYLYTFGEGCLRANLVSLGGDQFDDNDPKELKQKSIWVQDKKGWDLAFTVSAGFILVGVIVIACGFSFFRNIIPTGSPLTRMLQVLVAAYRKRNLQFPESDEEIYLEYNKEENVGEVLPRTKGLKWLDRASISSGKAGNWYLCSVSQVEEMKIVLRMLPVFFSSMIGYISLPLLLTLTIQQGVTMNTKLGAIHVPPASLFLIPVAFQLVILVLYDRIIVPFARKITGCPTGITHLQRVGVGFVANIIATVIGAVIEKKRKGVAEEYGLLDSGKPVPMHVMWLGLQFFAIGIVDISTFVGLLEFFNNEVSKGMKSLGTAIFWCNIGMSSFMGTVLINVVNKASRNRGIGWLEGNNLNRNYLYRFYWLLAILGSVTFVNYLYWARRYTYRQRRLASIS</sequence>
<accession>A0AAD4S920</accession>
<comment type="caution">
    <text evidence="7">The sequence shown here is derived from an EMBL/GenBank/DDBJ whole genome shotgun (WGS) entry which is preliminary data.</text>
</comment>
<evidence type="ECO:0000313" key="7">
    <source>
        <dbReference type="EMBL" id="KAI3876370.1"/>
    </source>
</evidence>
<dbReference type="Pfam" id="PF00854">
    <property type="entry name" value="PTR2"/>
    <property type="match status" value="1"/>
</dbReference>
<name>A0AAD4S920_9MAGN</name>
<dbReference type="PANTHER" id="PTHR11654">
    <property type="entry name" value="OLIGOPEPTIDE TRANSPORTER-RELATED"/>
    <property type="match status" value="1"/>
</dbReference>
<dbReference type="AlphaFoldDB" id="A0AAD4S920"/>
<organism evidence="7 8">
    <name type="scientific">Papaver atlanticum</name>
    <dbReference type="NCBI Taxonomy" id="357466"/>
    <lineage>
        <taxon>Eukaryota</taxon>
        <taxon>Viridiplantae</taxon>
        <taxon>Streptophyta</taxon>
        <taxon>Embryophyta</taxon>
        <taxon>Tracheophyta</taxon>
        <taxon>Spermatophyta</taxon>
        <taxon>Magnoliopsida</taxon>
        <taxon>Ranunculales</taxon>
        <taxon>Papaveraceae</taxon>
        <taxon>Papaveroideae</taxon>
        <taxon>Papaver</taxon>
    </lineage>
</organism>
<keyword evidence="8" id="KW-1185">Reference proteome</keyword>
<dbReference type="EMBL" id="JAJJMB010012497">
    <property type="protein sequence ID" value="KAI3876370.1"/>
    <property type="molecule type" value="Genomic_DNA"/>
</dbReference>
<evidence type="ECO:0000256" key="5">
    <source>
        <dbReference type="ARBA" id="ARBA00023136"/>
    </source>
</evidence>
<reference evidence="7" key="1">
    <citation type="submission" date="2022-04" db="EMBL/GenBank/DDBJ databases">
        <title>A functionally conserved STORR gene fusion in Papaver species that diverged 16.8 million years ago.</title>
        <authorList>
            <person name="Catania T."/>
        </authorList>
    </citation>
    <scope>NUCLEOTIDE SEQUENCE</scope>
    <source>
        <strain evidence="7">S-188037</strain>
    </source>
</reference>
<evidence type="ECO:0000256" key="6">
    <source>
        <dbReference type="SAM" id="Phobius"/>
    </source>
</evidence>
<evidence type="ECO:0000256" key="3">
    <source>
        <dbReference type="ARBA" id="ARBA00022692"/>
    </source>
</evidence>